<comment type="caution">
    <text evidence="11">The sequence shown here is derived from an EMBL/GenBank/DDBJ whole genome shotgun (WGS) entry which is preliminary data.</text>
</comment>
<dbReference type="PANTHER" id="PTHR13620">
    <property type="entry name" value="3-5 EXONUCLEASE"/>
    <property type="match status" value="1"/>
</dbReference>
<dbReference type="InterPro" id="IPR036397">
    <property type="entry name" value="RNaseH_sf"/>
</dbReference>
<evidence type="ECO:0000256" key="8">
    <source>
        <dbReference type="ARBA" id="ARBA00040531"/>
    </source>
</evidence>
<keyword evidence="4" id="KW-0378">Hydrolase</keyword>
<dbReference type="GeneID" id="59350272"/>
<dbReference type="GO" id="GO:0008408">
    <property type="term" value="F:3'-5' exonuclease activity"/>
    <property type="evidence" value="ECO:0007669"/>
    <property type="project" value="InterPro"/>
</dbReference>
<dbReference type="PANTHER" id="PTHR13620:SF109">
    <property type="entry name" value="3'-5' EXONUCLEASE"/>
    <property type="match status" value="1"/>
</dbReference>
<dbReference type="OrthoDB" id="3032825at2759"/>
<feature type="domain" description="3'-5' exonuclease" evidence="10">
    <location>
        <begin position="76"/>
        <end position="216"/>
    </location>
</feature>
<keyword evidence="5" id="KW-0269">Exonuclease</keyword>
<gene>
    <name evidence="11" type="ORF">MIND_01119800</name>
</gene>
<dbReference type="InterPro" id="IPR002562">
    <property type="entry name" value="3'-5'_exonuclease_dom"/>
</dbReference>
<dbReference type="CDD" id="cd06141">
    <property type="entry name" value="WRN_exo"/>
    <property type="match status" value="1"/>
</dbReference>
<dbReference type="Proteomes" id="UP000636479">
    <property type="component" value="Unassembled WGS sequence"/>
</dbReference>
<comment type="subcellular location">
    <subcellularLocation>
        <location evidence="1">Nucleus</location>
    </subcellularLocation>
</comment>
<accession>A0A8H6S8V9</accession>
<reference evidence="11" key="1">
    <citation type="submission" date="2020-05" db="EMBL/GenBank/DDBJ databases">
        <title>Mycena genomes resolve the evolution of fungal bioluminescence.</title>
        <authorList>
            <person name="Tsai I.J."/>
        </authorList>
    </citation>
    <scope>NUCLEOTIDE SEQUENCE</scope>
    <source>
        <strain evidence="11">171206Taipei</strain>
    </source>
</reference>
<dbReference type="RefSeq" id="XP_037215588.1">
    <property type="nucleotide sequence ID" value="XM_037367756.1"/>
</dbReference>
<evidence type="ECO:0000313" key="12">
    <source>
        <dbReference type="Proteomes" id="UP000636479"/>
    </source>
</evidence>
<evidence type="ECO:0000256" key="6">
    <source>
        <dbReference type="ARBA" id="ARBA00022842"/>
    </source>
</evidence>
<proteinExistence type="predicted"/>
<evidence type="ECO:0000259" key="10">
    <source>
        <dbReference type="Pfam" id="PF01612"/>
    </source>
</evidence>
<dbReference type="SUPFAM" id="SSF53098">
    <property type="entry name" value="Ribonuclease H-like"/>
    <property type="match status" value="1"/>
</dbReference>
<evidence type="ECO:0000256" key="2">
    <source>
        <dbReference type="ARBA" id="ARBA00022722"/>
    </source>
</evidence>
<evidence type="ECO:0000256" key="5">
    <source>
        <dbReference type="ARBA" id="ARBA00022839"/>
    </source>
</evidence>
<keyword evidence="12" id="KW-1185">Reference proteome</keyword>
<dbReference type="GO" id="GO:0046872">
    <property type="term" value="F:metal ion binding"/>
    <property type="evidence" value="ECO:0007669"/>
    <property type="project" value="UniProtKB-KW"/>
</dbReference>
<evidence type="ECO:0000256" key="1">
    <source>
        <dbReference type="ARBA" id="ARBA00004123"/>
    </source>
</evidence>
<sequence length="276" mass="30315">MPSLLPYAAPDYVYIDRLELAEYHLAHIEDGATVGFDIEADHRGLGPRRSRTAKKELLQQQIQSLGTFVIDWNRVSICVVQIATTSEVFVIHLRRMQALPKQLVRICTSNQIVKVGVGIYGDGQRLWDSFRINLNRALSLGHYARLVYPDSLQTGCPFGTEAGLAAIVEITLGKSLSKELQTSNWGATILSSQQLAYAAIDSHATMSAYMTLQKTVARANLIVDEDWYTCNSSSTEVELGVARRSHGYHGALGGPRMAHFAVSLPSRLLASVASVL</sequence>
<protein>
    <recommendedName>
        <fullName evidence="8">3'-5' exonuclease</fullName>
    </recommendedName>
    <alternativeName>
        <fullName evidence="9">Werner Syndrome-like exonuclease</fullName>
    </alternativeName>
</protein>
<dbReference type="InterPro" id="IPR051132">
    <property type="entry name" value="3-5_Exonuclease_domain"/>
</dbReference>
<keyword evidence="2" id="KW-0540">Nuclease</keyword>
<dbReference type="InterPro" id="IPR012337">
    <property type="entry name" value="RNaseH-like_sf"/>
</dbReference>
<evidence type="ECO:0000256" key="9">
    <source>
        <dbReference type="ARBA" id="ARBA00042761"/>
    </source>
</evidence>
<dbReference type="Gene3D" id="3.30.420.10">
    <property type="entry name" value="Ribonuclease H-like superfamily/Ribonuclease H"/>
    <property type="match status" value="1"/>
</dbReference>
<dbReference type="GO" id="GO:0006139">
    <property type="term" value="P:nucleobase-containing compound metabolic process"/>
    <property type="evidence" value="ECO:0007669"/>
    <property type="project" value="InterPro"/>
</dbReference>
<organism evidence="11 12">
    <name type="scientific">Mycena indigotica</name>
    <dbReference type="NCBI Taxonomy" id="2126181"/>
    <lineage>
        <taxon>Eukaryota</taxon>
        <taxon>Fungi</taxon>
        <taxon>Dikarya</taxon>
        <taxon>Basidiomycota</taxon>
        <taxon>Agaricomycotina</taxon>
        <taxon>Agaricomycetes</taxon>
        <taxon>Agaricomycetidae</taxon>
        <taxon>Agaricales</taxon>
        <taxon>Marasmiineae</taxon>
        <taxon>Mycenaceae</taxon>
        <taxon>Mycena</taxon>
    </lineage>
</organism>
<dbReference type="Pfam" id="PF01612">
    <property type="entry name" value="DNA_pol_A_exo1"/>
    <property type="match status" value="1"/>
</dbReference>
<dbReference type="GO" id="GO:0005634">
    <property type="term" value="C:nucleus"/>
    <property type="evidence" value="ECO:0007669"/>
    <property type="project" value="UniProtKB-SubCell"/>
</dbReference>
<evidence type="ECO:0000313" key="11">
    <source>
        <dbReference type="EMBL" id="KAF7293425.1"/>
    </source>
</evidence>
<keyword evidence="6" id="KW-0460">Magnesium</keyword>
<evidence type="ECO:0000256" key="3">
    <source>
        <dbReference type="ARBA" id="ARBA00022723"/>
    </source>
</evidence>
<dbReference type="EMBL" id="JACAZF010000010">
    <property type="protein sequence ID" value="KAF7293425.1"/>
    <property type="molecule type" value="Genomic_DNA"/>
</dbReference>
<evidence type="ECO:0000256" key="4">
    <source>
        <dbReference type="ARBA" id="ARBA00022801"/>
    </source>
</evidence>
<keyword evidence="3" id="KW-0479">Metal-binding</keyword>
<evidence type="ECO:0000256" key="7">
    <source>
        <dbReference type="ARBA" id="ARBA00023242"/>
    </source>
</evidence>
<dbReference type="GO" id="GO:0003676">
    <property type="term" value="F:nucleic acid binding"/>
    <property type="evidence" value="ECO:0007669"/>
    <property type="project" value="InterPro"/>
</dbReference>
<name>A0A8H6S8V9_9AGAR</name>
<keyword evidence="7" id="KW-0539">Nucleus</keyword>
<dbReference type="AlphaFoldDB" id="A0A8H6S8V9"/>